<feature type="signal peptide" evidence="12">
    <location>
        <begin position="1"/>
        <end position="25"/>
    </location>
</feature>
<dbReference type="Pfam" id="PF07686">
    <property type="entry name" value="V-set"/>
    <property type="match status" value="2"/>
</dbReference>
<evidence type="ECO:0000256" key="1">
    <source>
        <dbReference type="ARBA" id="ARBA00004251"/>
    </source>
</evidence>
<evidence type="ECO:0000313" key="14">
    <source>
        <dbReference type="EMBL" id="ELV12305.1"/>
    </source>
</evidence>
<dbReference type="GO" id="GO:0009986">
    <property type="term" value="C:cell surface"/>
    <property type="evidence" value="ECO:0007669"/>
    <property type="project" value="TreeGrafter"/>
</dbReference>
<dbReference type="SMART" id="SM00409">
    <property type="entry name" value="IG"/>
    <property type="match status" value="2"/>
</dbReference>
<reference evidence="15" key="1">
    <citation type="submission" date="2012-07" db="EMBL/GenBank/DDBJ databases">
        <title>Genome of the Chinese tree shrew, a rising model animal genetically related to primates.</title>
        <authorList>
            <person name="Zhang G."/>
            <person name="Fan Y."/>
            <person name="Yao Y."/>
            <person name="Huang Z."/>
        </authorList>
    </citation>
    <scope>NUCLEOTIDE SEQUENCE [LARGE SCALE GENOMIC DNA]</scope>
</reference>
<evidence type="ECO:0000256" key="11">
    <source>
        <dbReference type="SAM" id="MobiDB-lite"/>
    </source>
</evidence>
<dbReference type="GO" id="GO:0006911">
    <property type="term" value="P:phagocytosis, engulfment"/>
    <property type="evidence" value="ECO:0007669"/>
    <property type="project" value="TreeGrafter"/>
</dbReference>
<dbReference type="PANTHER" id="PTHR47009">
    <property type="entry name" value="HEPATITIS A VIRUS CELLULAR RECEPTOR 1 HOMOLOG"/>
    <property type="match status" value="1"/>
</dbReference>
<protein>
    <submittedName>
        <fullName evidence="14">Hepatitis A virus cellular receptor 1 like protein</fullName>
    </submittedName>
</protein>
<evidence type="ECO:0000256" key="12">
    <source>
        <dbReference type="SAM" id="SignalP"/>
    </source>
</evidence>
<evidence type="ECO:0000256" key="6">
    <source>
        <dbReference type="ARBA" id="ARBA00023136"/>
    </source>
</evidence>
<evidence type="ECO:0000259" key="13">
    <source>
        <dbReference type="PROSITE" id="PS50835"/>
    </source>
</evidence>
<gene>
    <name evidence="14" type="ORF">TREES_T100004783</name>
</gene>
<dbReference type="GO" id="GO:0001618">
    <property type="term" value="F:virus receptor activity"/>
    <property type="evidence" value="ECO:0007669"/>
    <property type="project" value="TreeGrafter"/>
</dbReference>
<comment type="similarity">
    <text evidence="10">Belongs to the immunoglobulin superfamily. TIM family.</text>
</comment>
<evidence type="ECO:0000256" key="4">
    <source>
        <dbReference type="ARBA" id="ARBA00022729"/>
    </source>
</evidence>
<dbReference type="GO" id="GO:0033005">
    <property type="term" value="P:positive regulation of mast cell activation"/>
    <property type="evidence" value="ECO:0007669"/>
    <property type="project" value="TreeGrafter"/>
</dbReference>
<keyword evidence="3" id="KW-0812">Transmembrane</keyword>
<feature type="domain" description="Ig-like" evidence="13">
    <location>
        <begin position="147"/>
        <end position="240"/>
    </location>
</feature>
<evidence type="ECO:0000256" key="5">
    <source>
        <dbReference type="ARBA" id="ARBA00022989"/>
    </source>
</evidence>
<evidence type="ECO:0000256" key="10">
    <source>
        <dbReference type="ARBA" id="ARBA00038203"/>
    </source>
</evidence>
<feature type="compositionally biased region" description="Low complexity" evidence="11">
    <location>
        <begin position="252"/>
        <end position="273"/>
    </location>
</feature>
<keyword evidence="14" id="KW-0675">Receptor</keyword>
<keyword evidence="2" id="KW-1003">Cell membrane</keyword>
<evidence type="ECO:0000256" key="2">
    <source>
        <dbReference type="ARBA" id="ARBA00022475"/>
    </source>
</evidence>
<comment type="subcellular location">
    <subcellularLocation>
        <location evidence="1">Cell membrane</location>
        <topology evidence="1">Single-pass type I membrane protein</topology>
    </subcellularLocation>
</comment>
<dbReference type="STRING" id="246437.L8YBG0"/>
<evidence type="ECO:0000256" key="8">
    <source>
        <dbReference type="ARBA" id="ARBA00023180"/>
    </source>
</evidence>
<reference evidence="15" key="2">
    <citation type="journal article" date="2013" name="Nat. Commun.">
        <title>Genome of the Chinese tree shrew.</title>
        <authorList>
            <person name="Fan Y."/>
            <person name="Huang Z.Y."/>
            <person name="Cao C.C."/>
            <person name="Chen C.S."/>
            <person name="Chen Y.X."/>
            <person name="Fan D.D."/>
            <person name="He J."/>
            <person name="Hou H.L."/>
            <person name="Hu L."/>
            <person name="Hu X.T."/>
            <person name="Jiang X.T."/>
            <person name="Lai R."/>
            <person name="Lang Y.S."/>
            <person name="Liang B."/>
            <person name="Liao S.G."/>
            <person name="Mu D."/>
            <person name="Ma Y.Y."/>
            <person name="Niu Y.Y."/>
            <person name="Sun X.Q."/>
            <person name="Xia J.Q."/>
            <person name="Xiao J."/>
            <person name="Xiong Z.Q."/>
            <person name="Xu L."/>
            <person name="Yang L."/>
            <person name="Zhang Y."/>
            <person name="Zhao W."/>
            <person name="Zhao X.D."/>
            <person name="Zheng Y.T."/>
            <person name="Zhou J.M."/>
            <person name="Zhu Y.B."/>
            <person name="Zhang G.J."/>
            <person name="Wang J."/>
            <person name="Yao Y.G."/>
        </authorList>
    </citation>
    <scope>NUCLEOTIDE SEQUENCE [LARGE SCALE GENOMIC DNA]</scope>
</reference>
<dbReference type="InterPro" id="IPR003599">
    <property type="entry name" value="Ig_sub"/>
</dbReference>
<dbReference type="GO" id="GO:0005886">
    <property type="term" value="C:plasma membrane"/>
    <property type="evidence" value="ECO:0007669"/>
    <property type="project" value="UniProtKB-SubCell"/>
</dbReference>
<keyword evidence="7" id="KW-1015">Disulfide bond</keyword>
<dbReference type="InterPro" id="IPR013783">
    <property type="entry name" value="Ig-like_fold"/>
</dbReference>
<dbReference type="AlphaFoldDB" id="L8YBG0"/>
<keyword evidence="9" id="KW-0393">Immunoglobulin domain</keyword>
<dbReference type="InterPro" id="IPR052331">
    <property type="entry name" value="TIM_domain-containing_protein"/>
</dbReference>
<organism evidence="14 15">
    <name type="scientific">Tupaia chinensis</name>
    <name type="common">Chinese tree shrew</name>
    <name type="synonym">Tupaia belangeri chinensis</name>
    <dbReference type="NCBI Taxonomy" id="246437"/>
    <lineage>
        <taxon>Eukaryota</taxon>
        <taxon>Metazoa</taxon>
        <taxon>Chordata</taxon>
        <taxon>Craniata</taxon>
        <taxon>Vertebrata</taxon>
        <taxon>Euteleostomi</taxon>
        <taxon>Mammalia</taxon>
        <taxon>Eutheria</taxon>
        <taxon>Euarchontoglires</taxon>
        <taxon>Scandentia</taxon>
        <taxon>Tupaiidae</taxon>
        <taxon>Tupaia</taxon>
    </lineage>
</organism>
<keyword evidence="6" id="KW-0472">Membrane</keyword>
<feature type="region of interest" description="Disordered" evidence="11">
    <location>
        <begin position="252"/>
        <end position="278"/>
    </location>
</feature>
<dbReference type="EMBL" id="KB364593">
    <property type="protein sequence ID" value="ELV12305.1"/>
    <property type="molecule type" value="Genomic_DNA"/>
</dbReference>
<dbReference type="InParanoid" id="L8YBG0"/>
<feature type="domain" description="Ig-like" evidence="13">
    <location>
        <begin position="32"/>
        <end position="126"/>
    </location>
</feature>
<dbReference type="Proteomes" id="UP000011518">
    <property type="component" value="Unassembled WGS sequence"/>
</dbReference>
<dbReference type="PROSITE" id="PS50835">
    <property type="entry name" value="IG_LIKE"/>
    <property type="match status" value="2"/>
</dbReference>
<dbReference type="Gene3D" id="2.60.40.10">
    <property type="entry name" value="Immunoglobulins"/>
    <property type="match status" value="2"/>
</dbReference>
<evidence type="ECO:0000256" key="7">
    <source>
        <dbReference type="ARBA" id="ARBA00023157"/>
    </source>
</evidence>
<evidence type="ECO:0000313" key="15">
    <source>
        <dbReference type="Proteomes" id="UP000011518"/>
    </source>
</evidence>
<evidence type="ECO:0000256" key="3">
    <source>
        <dbReference type="ARBA" id="ARBA00022692"/>
    </source>
</evidence>
<dbReference type="InterPro" id="IPR007110">
    <property type="entry name" value="Ig-like_dom"/>
</dbReference>
<evidence type="ECO:0000256" key="9">
    <source>
        <dbReference type="ARBA" id="ARBA00023319"/>
    </source>
</evidence>
<name>L8YBG0_TUPCH</name>
<dbReference type="PANTHER" id="PTHR47009:SF1">
    <property type="entry name" value="HEPATITIS A VIRUS CELLULAR RECEPTOR 1"/>
    <property type="match status" value="1"/>
</dbReference>
<dbReference type="eggNOG" id="ENOG502S454">
    <property type="taxonomic scope" value="Eukaryota"/>
</dbReference>
<proteinExistence type="inferred from homology"/>
<feature type="chain" id="PRO_5003998430" evidence="12">
    <location>
        <begin position="26"/>
        <end position="367"/>
    </location>
</feature>
<dbReference type="InterPro" id="IPR036179">
    <property type="entry name" value="Ig-like_dom_sf"/>
</dbReference>
<accession>L8YBG0</accession>
<dbReference type="FunFam" id="2.60.40.10:FF:000774">
    <property type="entry name" value="Hepatitis A virus cellular receptor 1"/>
    <property type="match status" value="2"/>
</dbReference>
<dbReference type="CDD" id="cd20982">
    <property type="entry name" value="IgV_TIM-3_like"/>
    <property type="match status" value="1"/>
</dbReference>
<keyword evidence="5" id="KW-1133">Transmembrane helix</keyword>
<keyword evidence="4 12" id="KW-0732">Signal</keyword>
<keyword evidence="15" id="KW-1185">Reference proteome</keyword>
<keyword evidence="8" id="KW-0325">Glycoprotein</keyword>
<dbReference type="SMART" id="SM00406">
    <property type="entry name" value="IGv"/>
    <property type="match status" value="2"/>
</dbReference>
<dbReference type="SUPFAM" id="SSF48726">
    <property type="entry name" value="Immunoglobulin"/>
    <property type="match status" value="2"/>
</dbReference>
<dbReference type="InterPro" id="IPR013106">
    <property type="entry name" value="Ig_V-set"/>
</dbReference>
<dbReference type="GO" id="GO:0001786">
    <property type="term" value="F:phosphatidylserine binding"/>
    <property type="evidence" value="ECO:0007669"/>
    <property type="project" value="TreeGrafter"/>
</dbReference>
<sequence>MCSHLSVDCVLLLLLLLLLSRTLEGAYIVEVGHNAYLPCSYTLPTSGNPVPVCWGKGPCPVFECSVTVLKTDERKVTSQLSNRYQLKGNLYKGDVSLTIRSVTLADSGTYCCRIQFPGLMNDKKINLELVIKSDAAVSDVQIGGVVGQPVTLPCTYSAAREGVTSMCWGRGACPSFRCANELIYTDGTHVTYQQIRRYKLLGDLSSGDVSLTIEHASESDSGLYCCRIEIPGWFNDIKITLKLDIEPARTTSAPTTARVSTTAPTTPASTKSPEPGNETCFRAQRPSSRPLRALCKAEVQSRVRDLTRIPNMAFTRFVILPLSPDNMHFWLVAFKSPQIGTLKSTAEERVRAEDNVYIIEDNIYIVN</sequence>